<dbReference type="Proteomes" id="UP000826195">
    <property type="component" value="Unassembled WGS sequence"/>
</dbReference>
<dbReference type="EMBL" id="JAHXZJ010001864">
    <property type="protein sequence ID" value="KAH0549589.1"/>
    <property type="molecule type" value="Genomic_DNA"/>
</dbReference>
<keyword evidence="3" id="KW-1185">Reference proteome</keyword>
<feature type="region of interest" description="Disordered" evidence="1">
    <location>
        <begin position="88"/>
        <end position="110"/>
    </location>
</feature>
<dbReference type="AlphaFoldDB" id="A0AAV7HWK4"/>
<sequence length="209" mass="24180">MAGGLLPNYTCNHFLGITSPLRIDYQCFSLDAFNYIAALQLNSSPSIHQWKSCNISESFTFKIHLGILFILDSGSRCRTTIQHSSRTIQGPRSWNKTHRDLASTSTTKMDLHTRPRTREIEFQSLELTRRNTTASVHQNVQSRSLTMKLRCFMYIQPVHVIKPTNSMDVTYTWSYHTLKLKIPNQSIVSIQHHLQWPMEINIWKESLNG</sequence>
<reference evidence="2 3" key="1">
    <citation type="journal article" date="2021" name="J. Hered.">
        <title>A chromosome-level genome assembly of the parasitoid wasp, Cotesia glomerata (Hymenoptera: Braconidae).</title>
        <authorList>
            <person name="Pinto B.J."/>
            <person name="Weis J.J."/>
            <person name="Gamble T."/>
            <person name="Ode P.J."/>
            <person name="Paul R."/>
            <person name="Zaspel J.M."/>
        </authorList>
    </citation>
    <scope>NUCLEOTIDE SEQUENCE [LARGE SCALE GENOMIC DNA]</scope>
    <source>
        <strain evidence="2">CgM1</strain>
    </source>
</reference>
<evidence type="ECO:0000313" key="3">
    <source>
        <dbReference type="Proteomes" id="UP000826195"/>
    </source>
</evidence>
<accession>A0AAV7HWK4</accession>
<gene>
    <name evidence="2" type="ORF">KQX54_010680</name>
</gene>
<evidence type="ECO:0000256" key="1">
    <source>
        <dbReference type="SAM" id="MobiDB-lite"/>
    </source>
</evidence>
<protein>
    <submittedName>
        <fullName evidence="2">Uncharacterized protein</fullName>
    </submittedName>
</protein>
<proteinExistence type="predicted"/>
<comment type="caution">
    <text evidence="2">The sequence shown here is derived from an EMBL/GenBank/DDBJ whole genome shotgun (WGS) entry which is preliminary data.</text>
</comment>
<evidence type="ECO:0000313" key="2">
    <source>
        <dbReference type="EMBL" id="KAH0549589.1"/>
    </source>
</evidence>
<name>A0AAV7HWK4_COTGL</name>
<organism evidence="2 3">
    <name type="scientific">Cotesia glomerata</name>
    <name type="common">Lepidopteran parasitic wasp</name>
    <name type="synonym">Apanteles glomeratus</name>
    <dbReference type="NCBI Taxonomy" id="32391"/>
    <lineage>
        <taxon>Eukaryota</taxon>
        <taxon>Metazoa</taxon>
        <taxon>Ecdysozoa</taxon>
        <taxon>Arthropoda</taxon>
        <taxon>Hexapoda</taxon>
        <taxon>Insecta</taxon>
        <taxon>Pterygota</taxon>
        <taxon>Neoptera</taxon>
        <taxon>Endopterygota</taxon>
        <taxon>Hymenoptera</taxon>
        <taxon>Apocrita</taxon>
        <taxon>Ichneumonoidea</taxon>
        <taxon>Braconidae</taxon>
        <taxon>Microgastrinae</taxon>
        <taxon>Cotesia</taxon>
    </lineage>
</organism>